<keyword evidence="1" id="KW-0406">Ion transport</keyword>
<keyword evidence="1" id="KW-0407">Ion channel</keyword>
<dbReference type="InterPro" id="IPR014710">
    <property type="entry name" value="RmlC-like_jellyroll"/>
</dbReference>
<feature type="domain" description="Cyclic nucleotide-binding" evidence="3">
    <location>
        <begin position="91"/>
        <end position="196"/>
    </location>
</feature>
<dbReference type="Pfam" id="PF00027">
    <property type="entry name" value="cNMP_binding"/>
    <property type="match status" value="1"/>
</dbReference>
<keyword evidence="7" id="KW-1185">Reference proteome</keyword>
<evidence type="ECO:0000259" key="3">
    <source>
        <dbReference type="PROSITE" id="PS50042"/>
    </source>
</evidence>
<evidence type="ECO:0000313" key="5">
    <source>
        <dbReference type="EMBL" id="CAL1162160.1"/>
    </source>
</evidence>
<keyword evidence="1" id="KW-1071">Ligand-gated ion channel</keyword>
<protein>
    <submittedName>
        <fullName evidence="6">Cyclic nucleotide-binding domain-containing protein</fullName>
    </submittedName>
</protein>
<dbReference type="EMBL" id="CAMXCT010004379">
    <property type="protein sequence ID" value="CAI4008785.1"/>
    <property type="molecule type" value="Genomic_DNA"/>
</dbReference>
<dbReference type="PANTHER" id="PTHR45638">
    <property type="entry name" value="CYCLIC NUCLEOTIDE-GATED CATION CHANNEL SUBUNIT A"/>
    <property type="match status" value="1"/>
</dbReference>
<dbReference type="AlphaFoldDB" id="A0A9P1GCX8"/>
<evidence type="ECO:0000313" key="7">
    <source>
        <dbReference type="Proteomes" id="UP001152797"/>
    </source>
</evidence>
<organism evidence="4">
    <name type="scientific">Cladocopium goreaui</name>
    <dbReference type="NCBI Taxonomy" id="2562237"/>
    <lineage>
        <taxon>Eukaryota</taxon>
        <taxon>Sar</taxon>
        <taxon>Alveolata</taxon>
        <taxon>Dinophyceae</taxon>
        <taxon>Suessiales</taxon>
        <taxon>Symbiodiniaceae</taxon>
        <taxon>Cladocopium</taxon>
    </lineage>
</organism>
<reference evidence="4" key="1">
    <citation type="submission" date="2022-10" db="EMBL/GenBank/DDBJ databases">
        <authorList>
            <person name="Chen Y."/>
            <person name="Dougan E. K."/>
            <person name="Chan C."/>
            <person name="Rhodes N."/>
            <person name="Thang M."/>
        </authorList>
    </citation>
    <scope>NUCLEOTIDE SEQUENCE</scope>
</reference>
<dbReference type="PROSITE" id="PS50042">
    <property type="entry name" value="CNMP_BINDING_3"/>
    <property type="match status" value="1"/>
</dbReference>
<dbReference type="GO" id="GO:0044877">
    <property type="term" value="F:protein-containing complex binding"/>
    <property type="evidence" value="ECO:0007669"/>
    <property type="project" value="TreeGrafter"/>
</dbReference>
<name>A0A9P1GCX8_9DINO</name>
<reference evidence="5" key="2">
    <citation type="submission" date="2024-04" db="EMBL/GenBank/DDBJ databases">
        <authorList>
            <person name="Chen Y."/>
            <person name="Shah S."/>
            <person name="Dougan E. K."/>
            <person name="Thang M."/>
            <person name="Chan C."/>
        </authorList>
    </citation>
    <scope>NUCLEOTIDE SEQUENCE [LARGE SCALE GENOMIC DNA]</scope>
</reference>
<dbReference type="InterPro" id="IPR050866">
    <property type="entry name" value="CNG_cation_channel"/>
</dbReference>
<evidence type="ECO:0000256" key="2">
    <source>
        <dbReference type="SAM" id="MobiDB-lite"/>
    </source>
</evidence>
<sequence>MPICLKRVFFPLWFPTVLDPHCHLSCWRLGHGMALSKAEQVQLQRLLAGVHDKLEESRPRRRFVSSRTKMMMLRSPIHVQDLCYRLQTFPFFSNSHRDFLSLLSRELDIRIFHPGQTVLKEGEFGEMTYILVHGEVEVLTEAMANEESAPIRIKAPSIFGESPLLLGAPARRTATIVARAICDARMVHQRIFNQLLSHFPDEKVVYRKMAQKRYGKRRPWIRRSTSVASTETKDTRPSTVASMLEDPKGAVTTEVKEARDAKTESKSSKKTKAVSKDLHLPPIFAETKR</sequence>
<proteinExistence type="predicted"/>
<feature type="compositionally biased region" description="Basic and acidic residues" evidence="2">
    <location>
        <begin position="254"/>
        <end position="267"/>
    </location>
</feature>
<dbReference type="OrthoDB" id="421226at2759"/>
<dbReference type="SUPFAM" id="SSF51206">
    <property type="entry name" value="cAMP-binding domain-like"/>
    <property type="match status" value="1"/>
</dbReference>
<accession>A0A9P1GCX8</accession>
<gene>
    <name evidence="4" type="ORF">C1SCF055_LOCUS34191</name>
</gene>
<dbReference type="PANTHER" id="PTHR45638:SF11">
    <property type="entry name" value="CYCLIC NUCLEOTIDE-GATED CATION CHANNEL SUBUNIT A"/>
    <property type="match status" value="1"/>
</dbReference>
<dbReference type="SMART" id="SM00100">
    <property type="entry name" value="cNMP"/>
    <property type="match status" value="1"/>
</dbReference>
<comment type="caution">
    <text evidence="4">The sequence shown here is derived from an EMBL/GenBank/DDBJ whole genome shotgun (WGS) entry which is preliminary data.</text>
</comment>
<dbReference type="EMBL" id="CAMXCT020004379">
    <property type="protein sequence ID" value="CAL1162160.1"/>
    <property type="molecule type" value="Genomic_DNA"/>
</dbReference>
<evidence type="ECO:0000313" key="4">
    <source>
        <dbReference type="EMBL" id="CAI4008785.1"/>
    </source>
</evidence>
<dbReference type="InterPro" id="IPR000595">
    <property type="entry name" value="cNMP-bd_dom"/>
</dbReference>
<evidence type="ECO:0000313" key="6">
    <source>
        <dbReference type="EMBL" id="CAL4796097.1"/>
    </source>
</evidence>
<keyword evidence="1" id="KW-0813">Transport</keyword>
<dbReference type="EMBL" id="CAMXCT030004379">
    <property type="protein sequence ID" value="CAL4796097.1"/>
    <property type="molecule type" value="Genomic_DNA"/>
</dbReference>
<dbReference type="GO" id="GO:0005221">
    <property type="term" value="F:intracellularly cyclic nucleotide-activated monoatomic cation channel activity"/>
    <property type="evidence" value="ECO:0007669"/>
    <property type="project" value="InterPro"/>
</dbReference>
<dbReference type="Proteomes" id="UP001152797">
    <property type="component" value="Unassembled WGS sequence"/>
</dbReference>
<dbReference type="Gene3D" id="2.60.120.10">
    <property type="entry name" value="Jelly Rolls"/>
    <property type="match status" value="1"/>
</dbReference>
<dbReference type="InterPro" id="IPR018490">
    <property type="entry name" value="cNMP-bd_dom_sf"/>
</dbReference>
<dbReference type="CDD" id="cd00038">
    <property type="entry name" value="CAP_ED"/>
    <property type="match status" value="1"/>
</dbReference>
<feature type="region of interest" description="Disordered" evidence="2">
    <location>
        <begin position="225"/>
        <end position="289"/>
    </location>
</feature>
<evidence type="ECO:0000256" key="1">
    <source>
        <dbReference type="ARBA" id="ARBA00023286"/>
    </source>
</evidence>